<comment type="caution">
    <text evidence="1">The sequence shown here is derived from an EMBL/GenBank/DDBJ whole genome shotgun (WGS) entry which is preliminary data.</text>
</comment>
<dbReference type="RefSeq" id="WP_214624897.1">
    <property type="nucleotide sequence ID" value="NZ_JAHGAW010000012.1"/>
</dbReference>
<dbReference type="Gene3D" id="2.60.120.10">
    <property type="entry name" value="Jelly Rolls"/>
    <property type="match status" value="1"/>
</dbReference>
<name>A0A9X1ISU5_9SPHN</name>
<evidence type="ECO:0000313" key="2">
    <source>
        <dbReference type="Proteomes" id="UP001138757"/>
    </source>
</evidence>
<dbReference type="EMBL" id="JAHGAW010000012">
    <property type="protein sequence ID" value="MBT2188640.1"/>
    <property type="molecule type" value="Genomic_DNA"/>
</dbReference>
<evidence type="ECO:0008006" key="3">
    <source>
        <dbReference type="Google" id="ProtNLM"/>
    </source>
</evidence>
<sequence length="172" mass="19079">MPTYSLDHDAEYWQSPDRFQSMFEQASTIGNRASLFAIGDPNDDDTPMAFILQMEPGFVITRHAHPCDRFETIVRGTLEVDGRTLGPGDVLMHAANELYGPKTAGPDGCITVEVFAKAVGAYERITEQPDGSRKTTNLIDDFQGGFAEQVERFEAIKKAREAGEPNNSHERI</sequence>
<organism evidence="1 2">
    <name type="scientific">Sphingobium nicotianae</name>
    <dbReference type="NCBI Taxonomy" id="2782607"/>
    <lineage>
        <taxon>Bacteria</taxon>
        <taxon>Pseudomonadati</taxon>
        <taxon>Pseudomonadota</taxon>
        <taxon>Alphaproteobacteria</taxon>
        <taxon>Sphingomonadales</taxon>
        <taxon>Sphingomonadaceae</taxon>
        <taxon>Sphingobium</taxon>
    </lineage>
</organism>
<dbReference type="Proteomes" id="UP001138757">
    <property type="component" value="Unassembled WGS sequence"/>
</dbReference>
<evidence type="ECO:0000313" key="1">
    <source>
        <dbReference type="EMBL" id="MBT2188640.1"/>
    </source>
</evidence>
<accession>A0A9X1ISU5</accession>
<dbReference type="SUPFAM" id="SSF51182">
    <property type="entry name" value="RmlC-like cupins"/>
    <property type="match status" value="1"/>
</dbReference>
<gene>
    <name evidence="1" type="ORF">KK488_16930</name>
</gene>
<dbReference type="AlphaFoldDB" id="A0A9X1ISU5"/>
<reference evidence="1" key="1">
    <citation type="submission" date="2021-05" db="EMBL/GenBank/DDBJ databases">
        <title>Genome of Sphingobium sp. strain.</title>
        <authorList>
            <person name="Fan R."/>
        </authorList>
    </citation>
    <scope>NUCLEOTIDE SEQUENCE</scope>
    <source>
        <strain evidence="1">H33</strain>
    </source>
</reference>
<dbReference type="InterPro" id="IPR011051">
    <property type="entry name" value="RmlC_Cupin_sf"/>
</dbReference>
<keyword evidence="2" id="KW-1185">Reference proteome</keyword>
<proteinExistence type="predicted"/>
<dbReference type="InterPro" id="IPR014710">
    <property type="entry name" value="RmlC-like_jellyroll"/>
</dbReference>
<protein>
    <recommendedName>
        <fullName evidence="3">Cupin domain-containing protein</fullName>
    </recommendedName>
</protein>